<evidence type="ECO:0000256" key="1">
    <source>
        <dbReference type="SAM" id="Coils"/>
    </source>
</evidence>
<proteinExistence type="predicted"/>
<keyword evidence="3" id="KW-1185">Reference proteome</keyword>
<dbReference type="OrthoDB" id="2420415at2759"/>
<name>A0A9N9ECY6_9GLOM</name>
<dbReference type="EMBL" id="CAJVPQ010005412">
    <property type="protein sequence ID" value="CAG8669650.1"/>
    <property type="molecule type" value="Genomic_DNA"/>
</dbReference>
<feature type="non-terminal residue" evidence="2">
    <location>
        <position position="1"/>
    </location>
</feature>
<dbReference type="Proteomes" id="UP000789570">
    <property type="component" value="Unassembled WGS sequence"/>
</dbReference>
<reference evidence="2" key="1">
    <citation type="submission" date="2021-06" db="EMBL/GenBank/DDBJ databases">
        <authorList>
            <person name="Kallberg Y."/>
            <person name="Tangrot J."/>
            <person name="Rosling A."/>
        </authorList>
    </citation>
    <scope>NUCLEOTIDE SEQUENCE</scope>
    <source>
        <strain evidence="2">UK204</strain>
    </source>
</reference>
<dbReference type="Gene3D" id="3.90.70.10">
    <property type="entry name" value="Cysteine proteinases"/>
    <property type="match status" value="1"/>
</dbReference>
<gene>
    <name evidence="2" type="ORF">FCALED_LOCUS11958</name>
</gene>
<evidence type="ECO:0000313" key="3">
    <source>
        <dbReference type="Proteomes" id="UP000789570"/>
    </source>
</evidence>
<dbReference type="AlphaFoldDB" id="A0A9N9ECY6"/>
<organism evidence="2 3">
    <name type="scientific">Funneliformis caledonium</name>
    <dbReference type="NCBI Taxonomy" id="1117310"/>
    <lineage>
        <taxon>Eukaryota</taxon>
        <taxon>Fungi</taxon>
        <taxon>Fungi incertae sedis</taxon>
        <taxon>Mucoromycota</taxon>
        <taxon>Glomeromycotina</taxon>
        <taxon>Glomeromycetes</taxon>
        <taxon>Glomerales</taxon>
        <taxon>Glomeraceae</taxon>
        <taxon>Funneliformis</taxon>
    </lineage>
</organism>
<keyword evidence="1" id="KW-0175">Coiled coil</keyword>
<dbReference type="SUPFAM" id="SSF54001">
    <property type="entry name" value="Cysteine proteinases"/>
    <property type="match status" value="1"/>
</dbReference>
<feature type="coiled-coil region" evidence="1">
    <location>
        <begin position="64"/>
        <end position="91"/>
    </location>
</feature>
<protein>
    <submittedName>
        <fullName evidence="2">14948_t:CDS:1</fullName>
    </submittedName>
</protein>
<accession>A0A9N9ECY6</accession>
<dbReference type="InterPro" id="IPR038765">
    <property type="entry name" value="Papain-like_cys_pep_sf"/>
</dbReference>
<comment type="caution">
    <text evidence="2">The sequence shown here is derived from an EMBL/GenBank/DDBJ whole genome shotgun (WGS) entry which is preliminary data.</text>
</comment>
<sequence>MVEYDRTQAIREVTITKVPPILQIHVQRVQFDRTTSNIYKSNAYLRFDKVIYLDRYLEKNYDVLKQKRIEAHNWKQEIDKMQEELKDYEQDK</sequence>
<evidence type="ECO:0000313" key="2">
    <source>
        <dbReference type="EMBL" id="CAG8669650.1"/>
    </source>
</evidence>